<sequence length="112" mass="12161">MSTTHATVEQWLALPHHVLVDRVRAAVRPGTPSPGPLWTSLATHPVLAARVRGVLSALKAQSADHRDHPAWRARIDQALDDLTAPRPVTRVDRTVRPVPQVVFLAPGQPVSA</sequence>
<comment type="caution">
    <text evidence="1">The sequence shown here is derived from an EMBL/GenBank/DDBJ whole genome shotgun (WGS) entry which is preliminary data.</text>
</comment>
<dbReference type="Proteomes" id="UP000272729">
    <property type="component" value="Unassembled WGS sequence"/>
</dbReference>
<accession>A0A495XNT1</accession>
<dbReference type="AlphaFoldDB" id="A0A495XNT1"/>
<gene>
    <name evidence="1" type="ORF">DFJ66_8239</name>
</gene>
<dbReference type="OrthoDB" id="3698942at2"/>
<evidence type="ECO:0000313" key="1">
    <source>
        <dbReference type="EMBL" id="RKT74865.1"/>
    </source>
</evidence>
<evidence type="ECO:0000313" key="2">
    <source>
        <dbReference type="Proteomes" id="UP000272729"/>
    </source>
</evidence>
<keyword evidence="2" id="KW-1185">Reference proteome</keyword>
<dbReference type="RefSeq" id="WP_121229977.1">
    <property type="nucleotide sequence ID" value="NZ_JBIUBA010000025.1"/>
</dbReference>
<proteinExistence type="predicted"/>
<organism evidence="1 2">
    <name type="scientific">Saccharothrix variisporea</name>
    <dbReference type="NCBI Taxonomy" id="543527"/>
    <lineage>
        <taxon>Bacteria</taxon>
        <taxon>Bacillati</taxon>
        <taxon>Actinomycetota</taxon>
        <taxon>Actinomycetes</taxon>
        <taxon>Pseudonocardiales</taxon>
        <taxon>Pseudonocardiaceae</taxon>
        <taxon>Saccharothrix</taxon>
    </lineage>
</organism>
<name>A0A495XNT1_9PSEU</name>
<reference evidence="1 2" key="1">
    <citation type="submission" date="2018-10" db="EMBL/GenBank/DDBJ databases">
        <title>Sequencing the genomes of 1000 actinobacteria strains.</title>
        <authorList>
            <person name="Klenk H.-P."/>
        </authorList>
    </citation>
    <scope>NUCLEOTIDE SEQUENCE [LARGE SCALE GENOMIC DNA]</scope>
    <source>
        <strain evidence="1 2">DSM 43911</strain>
    </source>
</reference>
<dbReference type="EMBL" id="RBXR01000001">
    <property type="protein sequence ID" value="RKT74865.1"/>
    <property type="molecule type" value="Genomic_DNA"/>
</dbReference>
<protein>
    <submittedName>
        <fullName evidence="1">Uncharacterized protein</fullName>
    </submittedName>
</protein>